<dbReference type="KEGG" id="smon:AWR27_20190"/>
<sequence length="178" mass="19204">MYTNFANLPDTARVWVYQANRPLLDADVSTIQNALQPALEQWAAHGQPLLASAQVIENRFVVIGVDEGYNLPSGCSIDASVRTLQQIGQQAGIDFFDRSAAVRGADGLVQTFALPQIKAAVAAGQIAPDSIIFNTLVKTKAEFLTDWQILASQSWLKRYFGVDTQPSASSPVSAVGHD</sequence>
<dbReference type="EMBL" id="CP014263">
    <property type="protein sequence ID" value="AQG81432.1"/>
    <property type="molecule type" value="Genomic_DNA"/>
</dbReference>
<evidence type="ECO:0008006" key="3">
    <source>
        <dbReference type="Google" id="ProtNLM"/>
    </source>
</evidence>
<accession>A0A1P9X1B8</accession>
<evidence type="ECO:0000313" key="1">
    <source>
        <dbReference type="EMBL" id="AQG81432.1"/>
    </source>
</evidence>
<organism evidence="1 2">
    <name type="scientific">Spirosoma montaniterrae</name>
    <dbReference type="NCBI Taxonomy" id="1178516"/>
    <lineage>
        <taxon>Bacteria</taxon>
        <taxon>Pseudomonadati</taxon>
        <taxon>Bacteroidota</taxon>
        <taxon>Cytophagia</taxon>
        <taxon>Cytophagales</taxon>
        <taxon>Cytophagaceae</taxon>
        <taxon>Spirosoma</taxon>
    </lineage>
</organism>
<reference evidence="1 2" key="1">
    <citation type="submission" date="2016-01" db="EMBL/GenBank/DDBJ databases">
        <authorList>
            <person name="Oliw E.H."/>
        </authorList>
    </citation>
    <scope>NUCLEOTIDE SEQUENCE [LARGE SCALE GENOMIC DNA]</scope>
    <source>
        <strain evidence="1 2">DY10</strain>
    </source>
</reference>
<name>A0A1P9X1B8_9BACT</name>
<dbReference type="OrthoDB" id="978691at2"/>
<keyword evidence="2" id="KW-1185">Reference proteome</keyword>
<evidence type="ECO:0000313" key="2">
    <source>
        <dbReference type="Proteomes" id="UP000187941"/>
    </source>
</evidence>
<dbReference type="AlphaFoldDB" id="A0A1P9X1B8"/>
<proteinExistence type="predicted"/>
<dbReference type="RefSeq" id="WP_077132893.1">
    <property type="nucleotide sequence ID" value="NZ_CP014263.1"/>
</dbReference>
<gene>
    <name evidence="1" type="ORF">AWR27_20190</name>
</gene>
<dbReference type="STRING" id="1178516.AWR27_20190"/>
<dbReference type="Proteomes" id="UP000187941">
    <property type="component" value="Chromosome"/>
</dbReference>
<protein>
    <recommendedName>
        <fullName evidence="3">ABC transporter ATPase</fullName>
    </recommendedName>
</protein>